<keyword evidence="2" id="KW-1185">Reference proteome</keyword>
<evidence type="ECO:0000313" key="2">
    <source>
        <dbReference type="Proteomes" id="UP000692816"/>
    </source>
</evidence>
<proteinExistence type="predicted"/>
<evidence type="ECO:0000313" key="1">
    <source>
        <dbReference type="EMBL" id="UGY03072.1"/>
    </source>
</evidence>
<accession>A0ACD3VAF1</accession>
<reference evidence="1 2" key="1">
    <citation type="journal article" date="2021" name="Int. J. Syst. Evol. Microbiol.">
        <title>Bradyrhizobium septentrionale sp. nov. (sv. septentrionale) and Bradyrhizobium quebecense sp. nov. (sv. septentrionale) associated with legumes native to Canada possess rearranged symbiosis genes and numerous insertion sequences.</title>
        <authorList>
            <person name="Bromfield E.S.P."/>
            <person name="Cloutier S."/>
        </authorList>
    </citation>
    <scope>NUCLEOTIDE SEQUENCE [LARGE SCALE GENOMIC DNA]</scope>
    <source>
        <strain evidence="1 2">12S5</strain>
    </source>
</reference>
<dbReference type="EMBL" id="CP088282">
    <property type="protein sequence ID" value="UGY03072.1"/>
    <property type="molecule type" value="Genomic_DNA"/>
</dbReference>
<dbReference type="Proteomes" id="UP000692816">
    <property type="component" value="Chromosome"/>
</dbReference>
<name>A0ACD3VAF1_9BRAD</name>
<sequence>MNWVKALLLLSVLLLGCADFATTNRILELGFGEANPFMEMAQTWFGAWWLIPKLGLTFLVIALLWRSQSLSRIALVVAFCSTPVINNLVIIAGAS</sequence>
<protein>
    <submittedName>
        <fullName evidence="1">DUF5658 family protein</fullName>
    </submittedName>
</protein>
<organism evidence="1 2">
    <name type="scientific">Bradyrhizobium quebecense</name>
    <dbReference type="NCBI Taxonomy" id="2748629"/>
    <lineage>
        <taxon>Bacteria</taxon>
        <taxon>Pseudomonadati</taxon>
        <taxon>Pseudomonadota</taxon>
        <taxon>Alphaproteobacteria</taxon>
        <taxon>Hyphomicrobiales</taxon>
        <taxon>Nitrobacteraceae</taxon>
        <taxon>Bradyrhizobium</taxon>
    </lineage>
</organism>
<gene>
    <name evidence="1" type="ORF">J4P68_0039485</name>
</gene>